<accession>A0A0K0E694</accession>
<evidence type="ECO:0000256" key="3">
    <source>
        <dbReference type="ARBA" id="ARBA00022525"/>
    </source>
</evidence>
<protein>
    <submittedName>
        <fullName evidence="6 8">Insulin-like peptide type beta</fullName>
    </submittedName>
</protein>
<dbReference type="InterPro" id="IPR003235">
    <property type="entry name" value="Nem_insulin-like_b-type"/>
</dbReference>
<comment type="subcellular location">
    <subcellularLocation>
        <location evidence="1">Secreted</location>
    </subcellularLocation>
</comment>
<keyword evidence="4" id="KW-0732">Signal</keyword>
<proteinExistence type="evidence at transcript level"/>
<dbReference type="InterPro" id="IPR052335">
    <property type="entry name" value="Insulin-like_regulatory"/>
</dbReference>
<reference evidence="6" key="3">
    <citation type="journal article" date="2021" name="Sci. Rep.">
        <title>Transcriptional profiles in Strongyloides stercoralis males reveal deviations from the Caenorhabditis sex determination model.</title>
        <authorList>
            <person name="Gonzalez Akimori D"/>
            <person name="Dalessandro EJ"/>
            <person name="Nolan TJ"/>
            <person name="Stieha CR"/>
            <person name="Lok JB Stoltzfus.JDC."/>
        </authorList>
    </citation>
    <scope>NUCLEOTIDE SEQUENCE</scope>
    <source>
        <strain evidence="6">PV001</strain>
    </source>
</reference>
<organism evidence="8">
    <name type="scientific">Strongyloides stercoralis</name>
    <name type="common">Threadworm</name>
    <dbReference type="NCBI Taxonomy" id="6248"/>
    <lineage>
        <taxon>Eukaryota</taxon>
        <taxon>Metazoa</taxon>
        <taxon>Ecdysozoa</taxon>
        <taxon>Nematoda</taxon>
        <taxon>Chromadorea</taxon>
        <taxon>Rhabditida</taxon>
        <taxon>Tylenchina</taxon>
        <taxon>Panagrolaimomorpha</taxon>
        <taxon>Strongyloidoidea</taxon>
        <taxon>Strongyloididae</taxon>
        <taxon>Strongyloides</taxon>
    </lineage>
</organism>
<evidence type="ECO:0000256" key="1">
    <source>
        <dbReference type="ARBA" id="ARBA00004613"/>
    </source>
</evidence>
<dbReference type="Pfam" id="PF03488">
    <property type="entry name" value="Ins_beta"/>
    <property type="match status" value="1"/>
</dbReference>
<dbReference type="GO" id="GO:0005576">
    <property type="term" value="C:extracellular region"/>
    <property type="evidence" value="ECO:0007669"/>
    <property type="project" value="UniProtKB-SubCell"/>
</dbReference>
<evidence type="ECO:0000256" key="2">
    <source>
        <dbReference type="ARBA" id="ARBA00009034"/>
    </source>
</evidence>
<dbReference type="Gene3D" id="1.10.100.10">
    <property type="entry name" value="Insulin-like"/>
    <property type="match status" value="1"/>
</dbReference>
<reference evidence="8" key="2">
    <citation type="submission" date="2015-08" db="UniProtKB">
        <authorList>
            <consortium name="WormBaseParasite"/>
        </authorList>
    </citation>
    <scope>IDENTIFICATION</scope>
</reference>
<evidence type="ECO:0000313" key="7">
    <source>
        <dbReference type="Proteomes" id="UP000035681"/>
    </source>
</evidence>
<gene>
    <name evidence="6" type="primary">ilp-3</name>
</gene>
<evidence type="ECO:0000313" key="6">
    <source>
        <dbReference type="EMBL" id="QWX95798.1"/>
    </source>
</evidence>
<sequence>MFLISSISTFKKNLRLLLIIGSLVVIANCRFNRNPWYSFMETNDDYIPGNTFDEFMKTKQFRNPNDLPFPERYIFKKRRDPNELVKSCGRVLIARAKEVCMQCNSYDWKNITRKYSLADHCCQQECSDNQIATTCCI</sequence>
<evidence type="ECO:0000313" key="8">
    <source>
        <dbReference type="WBParaSite" id="SSTP_0000502500.1"/>
    </source>
</evidence>
<keyword evidence="5" id="KW-1015">Disulfide bond</keyword>
<dbReference type="WBParaSite" id="SSTP_0000502500.1">
    <property type="protein sequence ID" value="SSTP_0000502500.1"/>
    <property type="gene ID" value="SSTP_0000502500"/>
</dbReference>
<comment type="similarity">
    <text evidence="2">Belongs to the insulin family.</text>
</comment>
<dbReference type="WBParaSite" id="TCONS_00012650.p1">
    <property type="protein sequence ID" value="TCONS_00012650.p1"/>
    <property type="gene ID" value="XLOC_008315"/>
</dbReference>
<dbReference type="InterPro" id="IPR036438">
    <property type="entry name" value="Insulin-like_sf"/>
</dbReference>
<dbReference type="PROSITE" id="PS00262">
    <property type="entry name" value="INSULIN"/>
    <property type="match status" value="1"/>
</dbReference>
<reference evidence="6" key="4">
    <citation type="submission" date="2021-05" db="EMBL/GenBank/DDBJ databases">
        <authorList>
            <person name="Stoltzfus J.D.C."/>
        </authorList>
    </citation>
    <scope>NUCLEOTIDE SEQUENCE</scope>
    <source>
        <strain evidence="6">PV001</strain>
    </source>
</reference>
<dbReference type="AlphaFoldDB" id="A0A0K0E694"/>
<evidence type="ECO:0000256" key="4">
    <source>
        <dbReference type="ARBA" id="ARBA00022729"/>
    </source>
</evidence>
<dbReference type="Proteomes" id="UP000035681">
    <property type="component" value="Unplaced"/>
</dbReference>
<dbReference type="SUPFAM" id="SSF56994">
    <property type="entry name" value="Insulin-like"/>
    <property type="match status" value="1"/>
</dbReference>
<dbReference type="SMR" id="A0A0K0E694"/>
<dbReference type="EMBL" id="MZ297838">
    <property type="protein sequence ID" value="QWX95798.1"/>
    <property type="molecule type" value="mRNA"/>
</dbReference>
<evidence type="ECO:0000256" key="5">
    <source>
        <dbReference type="ARBA" id="ARBA00023157"/>
    </source>
</evidence>
<keyword evidence="3" id="KW-0964">Secreted</keyword>
<dbReference type="GO" id="GO:0005179">
    <property type="term" value="F:hormone activity"/>
    <property type="evidence" value="ECO:0007669"/>
    <property type="project" value="InterPro"/>
</dbReference>
<keyword evidence="7" id="KW-1185">Reference proteome</keyword>
<reference evidence="6" key="1">
    <citation type="journal article" date="2012" name="PLoS Negl. Trop. Dis.">
        <title>RNAseq analysis of the parasitic nematode Strongyloides stercoralis reveals divergent regulation of canonical dauer pathways.</title>
        <authorList>
            <person name="Stoltzfus JD"/>
            <person name="Minot S"/>
            <person name="Berriman M"/>
            <person name="Nolan TJ Lok.JB."/>
        </authorList>
    </citation>
    <scope>NUCLEOTIDE SEQUENCE</scope>
    <source>
        <strain evidence="6">PV001</strain>
    </source>
</reference>
<dbReference type="PANTHER" id="PTHR33893">
    <property type="entry name" value="INSULIN RELATED-RELATED-RELATED"/>
    <property type="match status" value="1"/>
</dbReference>
<name>A0A0K0E694_STRER</name>
<dbReference type="InterPro" id="IPR022353">
    <property type="entry name" value="Insulin_CS"/>
</dbReference>